<evidence type="ECO:0000313" key="2">
    <source>
        <dbReference type="Proteomes" id="UP000822271"/>
    </source>
</evidence>
<reference evidence="1" key="1">
    <citation type="submission" date="2018-09" db="EMBL/GenBank/DDBJ databases">
        <authorList>
            <person name="Groschel M."/>
            <person name="Kohl T."/>
            <person name="Conchillo-Sole O."/>
            <person name="Mamat U."/>
            <person name="Yero D."/>
            <person name="Niemann S."/>
            <person name="Daura X."/>
            <person name="Gibert I."/>
        </authorList>
    </citation>
    <scope>NUCLEOTIDE SEQUENCE</scope>
    <source>
        <strain evidence="1">OG156</strain>
    </source>
</reference>
<dbReference type="AlphaFoldDB" id="A0AAW3S852"/>
<gene>
    <name evidence="1" type="ORF">D7Y33_19510</name>
</gene>
<proteinExistence type="predicted"/>
<reference evidence="1" key="2">
    <citation type="journal article" date="2020" name="Front. Microbiol.">
        <title>Genetic Variants of the DSF Quorum Sensing System in Stenotrophomonas maltophilia Influence Virulence and Resistance Phenotypes Among Genotypically Diverse Clinical Isolates.</title>
        <authorList>
            <person name="Yero D."/>
            <person name="Huedo P."/>
            <person name="Conchillo-Sole O."/>
            <person name="Martinez-Servat S."/>
            <person name="Mamat U."/>
            <person name="Coves X."/>
            <person name="Llanas F."/>
            <person name="Roca I."/>
            <person name="Vila J."/>
            <person name="Schaible U.E."/>
            <person name="Daura X."/>
            <person name="Gibert I."/>
        </authorList>
    </citation>
    <scope>NUCLEOTIDE SEQUENCE</scope>
    <source>
        <strain evidence="1">OG156</strain>
    </source>
</reference>
<sequence>MLRVKKVGNIGERAINTIVVRYDMLDTLLALKGKGIGRRRPKTLKSMDDTLRLWVRPIEFSAGAVGMCSRYGSRIRACPSLSGHHVDTSSVPVRERRH</sequence>
<dbReference type="Proteomes" id="UP000822271">
    <property type="component" value="Unassembled WGS sequence"/>
</dbReference>
<accession>A0AAW3S852</accession>
<name>A0AAW3S852_STEMA</name>
<comment type="caution">
    <text evidence="1">The sequence shown here is derived from an EMBL/GenBank/DDBJ whole genome shotgun (WGS) entry which is preliminary data.</text>
</comment>
<organism evidence="1 2">
    <name type="scientific">Stenotrophomonas maltophilia</name>
    <name type="common">Pseudomonas maltophilia</name>
    <name type="synonym">Xanthomonas maltophilia</name>
    <dbReference type="NCBI Taxonomy" id="40324"/>
    <lineage>
        <taxon>Bacteria</taxon>
        <taxon>Pseudomonadati</taxon>
        <taxon>Pseudomonadota</taxon>
        <taxon>Gammaproteobacteria</taxon>
        <taxon>Lysobacterales</taxon>
        <taxon>Lysobacteraceae</taxon>
        <taxon>Stenotrophomonas</taxon>
        <taxon>Stenotrophomonas maltophilia group</taxon>
    </lineage>
</organism>
<protein>
    <submittedName>
        <fullName evidence="1">Uncharacterized protein</fullName>
    </submittedName>
</protein>
<dbReference type="EMBL" id="RAUE01000033">
    <property type="protein sequence ID" value="MBA0313174.1"/>
    <property type="molecule type" value="Genomic_DNA"/>
</dbReference>
<evidence type="ECO:0000313" key="1">
    <source>
        <dbReference type="EMBL" id="MBA0313174.1"/>
    </source>
</evidence>